<evidence type="ECO:0000256" key="1">
    <source>
        <dbReference type="SAM" id="Phobius"/>
    </source>
</evidence>
<feature type="chain" id="PRO_5042031680" description="Ig-like domain-containing protein" evidence="2">
    <location>
        <begin position="27"/>
        <end position="241"/>
    </location>
</feature>
<feature type="signal peptide" evidence="2">
    <location>
        <begin position="1"/>
        <end position="26"/>
    </location>
</feature>
<dbReference type="EMBL" id="JAJEQC010000004">
    <property type="protein sequence ID" value="MCC2136368.1"/>
    <property type="molecule type" value="Genomic_DNA"/>
</dbReference>
<gene>
    <name evidence="3" type="ORF">LKD31_04990</name>
</gene>
<name>A0AAE3DH16_9FIRM</name>
<keyword evidence="4" id="KW-1185">Reference proteome</keyword>
<keyword evidence="2" id="KW-0732">Signal</keyword>
<keyword evidence="1" id="KW-1133">Transmembrane helix</keyword>
<evidence type="ECO:0000256" key="2">
    <source>
        <dbReference type="SAM" id="SignalP"/>
    </source>
</evidence>
<accession>A0AAE3DH16</accession>
<evidence type="ECO:0000313" key="4">
    <source>
        <dbReference type="Proteomes" id="UP001199424"/>
    </source>
</evidence>
<proteinExistence type="predicted"/>
<reference evidence="3" key="1">
    <citation type="submission" date="2021-10" db="EMBL/GenBank/DDBJ databases">
        <title>Anaerobic single-cell dispensing facilitates the cultivation of human gut bacteria.</title>
        <authorList>
            <person name="Afrizal A."/>
        </authorList>
    </citation>
    <scope>NUCLEOTIDE SEQUENCE</scope>
    <source>
        <strain evidence="3">CLA-AA-H250</strain>
    </source>
</reference>
<dbReference type="RefSeq" id="WP_308448872.1">
    <property type="nucleotide sequence ID" value="NZ_JAJEQC010000004.1"/>
</dbReference>
<evidence type="ECO:0000313" key="3">
    <source>
        <dbReference type="EMBL" id="MCC2136368.1"/>
    </source>
</evidence>
<dbReference type="AlphaFoldDB" id="A0AAE3DH16"/>
<sequence>MKRISKVLVFLLMTVTFSLLCMPAEAALSGDYYSDSDAKEFYDSISFREIEPTENMGKIVSFDVANQILLAFSSQKIAVCDTSGKILKAFEFQTYGNYYVQWCGDDIQIYFVRGDSLLTVMQDGELVSCIAVNPDRATNETSIQKLEHKTTCEISGVTYKIQKGRPILELLSGYKYTQMVKIDNTGRETILYDCTAQYSSETPTIIVLIIMCFLIMLTIVIYWQKNGRKSQQISALKGILK</sequence>
<organism evidence="3 4">
    <name type="scientific">Hominenteromicrobium mulieris</name>
    <dbReference type="NCBI Taxonomy" id="2885357"/>
    <lineage>
        <taxon>Bacteria</taxon>
        <taxon>Bacillati</taxon>
        <taxon>Bacillota</taxon>
        <taxon>Clostridia</taxon>
        <taxon>Eubacteriales</taxon>
        <taxon>Oscillospiraceae</taxon>
        <taxon>Hominenteromicrobium</taxon>
    </lineage>
</organism>
<comment type="caution">
    <text evidence="3">The sequence shown here is derived from an EMBL/GenBank/DDBJ whole genome shotgun (WGS) entry which is preliminary data.</text>
</comment>
<evidence type="ECO:0008006" key="5">
    <source>
        <dbReference type="Google" id="ProtNLM"/>
    </source>
</evidence>
<dbReference type="Proteomes" id="UP001199424">
    <property type="component" value="Unassembled WGS sequence"/>
</dbReference>
<keyword evidence="1" id="KW-0812">Transmembrane</keyword>
<protein>
    <recommendedName>
        <fullName evidence="5">Ig-like domain-containing protein</fullName>
    </recommendedName>
</protein>
<feature type="transmembrane region" description="Helical" evidence="1">
    <location>
        <begin position="204"/>
        <end position="223"/>
    </location>
</feature>
<keyword evidence="1" id="KW-0472">Membrane</keyword>